<name>A0A1I4GZN1_9RHOB</name>
<keyword evidence="4 5" id="KW-0472">Membrane</keyword>
<evidence type="ECO:0000256" key="4">
    <source>
        <dbReference type="ARBA" id="ARBA00023136"/>
    </source>
</evidence>
<keyword evidence="7" id="KW-1185">Reference proteome</keyword>
<gene>
    <name evidence="6" type="ORF">SAMN04488004_11535</name>
</gene>
<feature type="transmembrane region" description="Helical" evidence="5">
    <location>
        <begin position="152"/>
        <end position="171"/>
    </location>
</feature>
<dbReference type="STRING" id="195913.SAMN04488004_11535"/>
<accession>A0A1I4GZN1</accession>
<dbReference type="AlphaFoldDB" id="A0A1I4GZN1"/>
<dbReference type="InterPro" id="IPR059112">
    <property type="entry name" value="CysZ/EI24"/>
</dbReference>
<evidence type="ECO:0000256" key="1">
    <source>
        <dbReference type="ARBA" id="ARBA00004141"/>
    </source>
</evidence>
<evidence type="ECO:0000313" key="6">
    <source>
        <dbReference type="EMBL" id="SFL35508.1"/>
    </source>
</evidence>
<feature type="transmembrane region" description="Helical" evidence="5">
    <location>
        <begin position="125"/>
        <end position="146"/>
    </location>
</feature>
<evidence type="ECO:0000256" key="2">
    <source>
        <dbReference type="ARBA" id="ARBA00022692"/>
    </source>
</evidence>
<evidence type="ECO:0000256" key="5">
    <source>
        <dbReference type="SAM" id="Phobius"/>
    </source>
</evidence>
<dbReference type="OrthoDB" id="5421146at2"/>
<feature type="transmembrane region" description="Helical" evidence="5">
    <location>
        <begin position="191"/>
        <end position="219"/>
    </location>
</feature>
<feature type="transmembrane region" description="Helical" evidence="5">
    <location>
        <begin position="66"/>
        <end position="95"/>
    </location>
</feature>
<proteinExistence type="predicted"/>
<reference evidence="6 7" key="1">
    <citation type="submission" date="2016-10" db="EMBL/GenBank/DDBJ databases">
        <authorList>
            <person name="de Groot N.N."/>
        </authorList>
    </citation>
    <scope>NUCLEOTIDE SEQUENCE [LARGE SCALE GENOMIC DNA]</scope>
    <source>
        <strain evidence="6 7">DSM 16199</strain>
    </source>
</reference>
<organism evidence="6 7">
    <name type="scientific">Loktanella salsilacus</name>
    <dbReference type="NCBI Taxonomy" id="195913"/>
    <lineage>
        <taxon>Bacteria</taxon>
        <taxon>Pseudomonadati</taxon>
        <taxon>Pseudomonadota</taxon>
        <taxon>Alphaproteobacteria</taxon>
        <taxon>Rhodobacterales</taxon>
        <taxon>Roseobacteraceae</taxon>
        <taxon>Loktanella</taxon>
    </lineage>
</organism>
<dbReference type="RefSeq" id="WP_090190342.1">
    <property type="nucleotide sequence ID" value="NZ_FOTF01000015.1"/>
</dbReference>
<comment type="subcellular location">
    <subcellularLocation>
        <location evidence="1">Membrane</location>
        <topology evidence="1">Multi-pass membrane protein</topology>
    </subcellularLocation>
</comment>
<dbReference type="EMBL" id="FOTF01000015">
    <property type="protein sequence ID" value="SFL35508.1"/>
    <property type="molecule type" value="Genomic_DNA"/>
</dbReference>
<evidence type="ECO:0000313" key="7">
    <source>
        <dbReference type="Proteomes" id="UP000199550"/>
    </source>
</evidence>
<sequence length="239" mass="25851">MILTDFAKALGQMPDPRFRRVLWLGIGLTIALLVAIYAGVLLLIDVAASGPLTLPWIGEVTWIGDLLGWGSLGLMLVLSVFLMIPVASAITSFFLDDVADAVEAKHYPALPPAPRTSLADALRDTFSFLGLMLIANLLAFVAYAMFPPFAPLIFYAMNGFLLGREYFQVAAMRREGRAGAKALRRKHSTTIWIAGVLMALPLSIPLLNLFVPILGAATFTHLYHRLNSRPGAAARTASG</sequence>
<protein>
    <submittedName>
        <fullName evidence="6">Uncharacterized protein involved in cysteine biosynthesis</fullName>
    </submittedName>
</protein>
<keyword evidence="3 5" id="KW-1133">Transmembrane helix</keyword>
<feature type="transmembrane region" description="Helical" evidence="5">
    <location>
        <begin position="21"/>
        <end position="46"/>
    </location>
</feature>
<dbReference type="Proteomes" id="UP000199550">
    <property type="component" value="Unassembled WGS sequence"/>
</dbReference>
<dbReference type="Pfam" id="PF07264">
    <property type="entry name" value="EI24"/>
    <property type="match status" value="1"/>
</dbReference>
<evidence type="ECO:0000256" key="3">
    <source>
        <dbReference type="ARBA" id="ARBA00022989"/>
    </source>
</evidence>
<keyword evidence="2 5" id="KW-0812">Transmembrane</keyword>